<evidence type="ECO:0000313" key="5">
    <source>
        <dbReference type="Proteomes" id="UP000028782"/>
    </source>
</evidence>
<dbReference type="Gene3D" id="3.10.310.10">
    <property type="entry name" value="Diaminopimelate Epimerase, Chain A, domain 1"/>
    <property type="match status" value="2"/>
</dbReference>
<feature type="active site" evidence="3">
    <location>
        <position position="78"/>
    </location>
</feature>
<evidence type="ECO:0000256" key="1">
    <source>
        <dbReference type="ARBA" id="ARBA00008270"/>
    </source>
</evidence>
<accession>A0A076PLN5</accession>
<dbReference type="GO" id="GO:0005737">
    <property type="term" value="C:cytoplasm"/>
    <property type="evidence" value="ECO:0007669"/>
    <property type="project" value="TreeGrafter"/>
</dbReference>
<dbReference type="KEGG" id="ctes:O987_18375"/>
<evidence type="ECO:0008006" key="6">
    <source>
        <dbReference type="Google" id="ProtNLM"/>
    </source>
</evidence>
<dbReference type="SUPFAM" id="SSF54506">
    <property type="entry name" value="Diaminopimelate epimerase-like"/>
    <property type="match status" value="1"/>
</dbReference>
<dbReference type="PANTHER" id="PTHR13774:SF17">
    <property type="entry name" value="PHENAZINE BIOSYNTHESIS-LIKE DOMAIN-CONTAINING PROTEIN"/>
    <property type="match status" value="1"/>
</dbReference>
<protein>
    <recommendedName>
        <fullName evidence="6">Phenazine biosynthesis protein PhzF</fullName>
    </recommendedName>
</protein>
<dbReference type="Pfam" id="PF02567">
    <property type="entry name" value="PhzC-PhzF"/>
    <property type="match status" value="1"/>
</dbReference>
<gene>
    <name evidence="4" type="ORF">O987_18375</name>
</gene>
<dbReference type="Proteomes" id="UP000028782">
    <property type="component" value="Chromosome"/>
</dbReference>
<dbReference type="HOGENOM" id="CLU_048756_2_2_4"/>
<evidence type="ECO:0000256" key="2">
    <source>
        <dbReference type="ARBA" id="ARBA00023235"/>
    </source>
</evidence>
<dbReference type="PIRSF" id="PIRSF016184">
    <property type="entry name" value="PhzC_PhzF"/>
    <property type="match status" value="1"/>
</dbReference>
<evidence type="ECO:0000313" key="4">
    <source>
        <dbReference type="EMBL" id="AIJ47784.1"/>
    </source>
</evidence>
<dbReference type="InterPro" id="IPR003719">
    <property type="entry name" value="Phenazine_PhzF-like"/>
</dbReference>
<proteinExistence type="inferred from homology"/>
<dbReference type="GO" id="GO:0016853">
    <property type="term" value="F:isomerase activity"/>
    <property type="evidence" value="ECO:0007669"/>
    <property type="project" value="UniProtKB-KW"/>
</dbReference>
<name>A0A076PLN5_COMTE</name>
<comment type="similarity">
    <text evidence="1">Belongs to the PhzF family.</text>
</comment>
<dbReference type="PANTHER" id="PTHR13774">
    <property type="entry name" value="PHENAZINE BIOSYNTHESIS PROTEIN"/>
    <property type="match status" value="1"/>
</dbReference>
<dbReference type="EMBL" id="CP006704">
    <property type="protein sequence ID" value="AIJ47784.1"/>
    <property type="molecule type" value="Genomic_DNA"/>
</dbReference>
<evidence type="ECO:0000256" key="3">
    <source>
        <dbReference type="PIRSR" id="PIRSR016184-1"/>
    </source>
</evidence>
<sequence>MLSVGMAVRRQQAQLQVHAPAKVPKFPLGLFTMQLPIHIVDAFTSVQFKGNQAAVVLLEDWLAEPTLQAIATENNLSETSFLVWSPARNAFEIRWFSPLKEIAFCGHATLASAFVLFEADRQLRNITFWAAAVGDVTAAREHTGRIVMTFPRRDARPLGEVPAALLEGLSPSPDHVWVNQQAYMAVYTSEAGVRSVKPNLELLESLGPLDVVVTAPADVGAPYDFVSRYFWPANGGDEDPVTGSIHAALAPYWSEKLHKKVLIAHQASQRTGTLFCEVTDSNVKVAGHCARYLTGTITI</sequence>
<dbReference type="NCBIfam" id="TIGR00654">
    <property type="entry name" value="PhzF_family"/>
    <property type="match status" value="1"/>
</dbReference>
<organism evidence="4 5">
    <name type="scientific">Comamonas testosteroni TK102</name>
    <dbReference type="NCBI Taxonomy" id="1392005"/>
    <lineage>
        <taxon>Bacteria</taxon>
        <taxon>Pseudomonadati</taxon>
        <taxon>Pseudomonadota</taxon>
        <taxon>Betaproteobacteria</taxon>
        <taxon>Burkholderiales</taxon>
        <taxon>Comamonadaceae</taxon>
        <taxon>Comamonas</taxon>
    </lineage>
</organism>
<dbReference type="AlphaFoldDB" id="A0A076PLN5"/>
<reference evidence="4 5" key="1">
    <citation type="journal article" date="2014" name="Genome Announc.">
        <title>Complete Genome Sequence of Polychlorinated Biphenyl Degrader Comamonas testosteroni TK102 (NBRC 109938).</title>
        <authorList>
            <person name="Fukuda K."/>
            <person name="Hosoyama A."/>
            <person name="Tsuchikane K."/>
            <person name="Ohji S."/>
            <person name="Yamazoe A."/>
            <person name="Fujita N."/>
            <person name="Shintani M."/>
            <person name="Kimbara K."/>
        </authorList>
    </citation>
    <scope>NUCLEOTIDE SEQUENCE [LARGE SCALE GENOMIC DNA]</scope>
    <source>
        <strain evidence="4">TK102</strain>
    </source>
</reference>
<keyword evidence="2" id="KW-0413">Isomerase</keyword>